<comment type="caution">
    <text evidence="1">The sequence shown here is derived from an EMBL/GenBank/DDBJ whole genome shotgun (WGS) entry which is preliminary data.</text>
</comment>
<accession>A0A261Y816</accession>
<organism evidence="1 2">
    <name type="scientific">Bifiguratus adelaidae</name>
    <dbReference type="NCBI Taxonomy" id="1938954"/>
    <lineage>
        <taxon>Eukaryota</taxon>
        <taxon>Fungi</taxon>
        <taxon>Fungi incertae sedis</taxon>
        <taxon>Mucoromycota</taxon>
        <taxon>Mucoromycotina</taxon>
        <taxon>Endogonomycetes</taxon>
        <taxon>Endogonales</taxon>
        <taxon>Endogonales incertae sedis</taxon>
        <taxon>Bifiguratus</taxon>
    </lineage>
</organism>
<evidence type="ECO:0008006" key="3">
    <source>
        <dbReference type="Google" id="ProtNLM"/>
    </source>
</evidence>
<gene>
    <name evidence="1" type="ORF">BZG36_00282</name>
</gene>
<reference evidence="1 2" key="1">
    <citation type="journal article" date="2017" name="Mycologia">
        <title>Bifiguratus adelaidae, gen. et sp. nov., a new member of Mucoromycotina in endophytic and soil-dwelling habitats.</title>
        <authorList>
            <person name="Torres-Cruz T.J."/>
            <person name="Billingsley Tobias T.L."/>
            <person name="Almatruk M."/>
            <person name="Hesse C."/>
            <person name="Kuske C.R."/>
            <person name="Desiro A."/>
            <person name="Benucci G.M."/>
            <person name="Bonito G."/>
            <person name="Stajich J.E."/>
            <person name="Dunlap C."/>
            <person name="Arnold A.E."/>
            <person name="Porras-Alfaro A."/>
        </authorList>
    </citation>
    <scope>NUCLEOTIDE SEQUENCE [LARGE SCALE GENOMIC DNA]</scope>
    <source>
        <strain evidence="1 2">AZ0501</strain>
    </source>
</reference>
<keyword evidence="2" id="KW-1185">Reference proteome</keyword>
<evidence type="ECO:0000313" key="1">
    <source>
        <dbReference type="EMBL" id="OZJ06743.1"/>
    </source>
</evidence>
<sequence>MVGTHLTALPTEIIIALFSSLQYTSDYASLGATCSTLRDISLTPYVKLHYMKRLLSPSRRRIEAATKEAWSEATYTEVCEFFVNAPIQPRYSDMNLLMQQIPTEYIVNYRYPSVASKRYILDLFRPWALEATFPNKITLPSNGAELVAQAGSVALQKGTSTISSRKIFYDATLLKDLPYDNASASFYCLIVSADIIVAVEDSSDLTMHTGRLLYKDQGMKTGLGLETFMTCHGKQERPNLPIVPTPKTSPSKADLWNLTINDVPPATKTIPYLLSSFEDCTLKTSIRKGNLHEGDRFECVVAYENEERCICVEFCGSDGQARGYLMLNEAGIEWH</sequence>
<dbReference type="Proteomes" id="UP000242875">
    <property type="component" value="Unassembled WGS sequence"/>
</dbReference>
<evidence type="ECO:0000313" key="2">
    <source>
        <dbReference type="Proteomes" id="UP000242875"/>
    </source>
</evidence>
<dbReference type="AlphaFoldDB" id="A0A261Y816"/>
<name>A0A261Y816_9FUNG</name>
<dbReference type="OrthoDB" id="2304952at2759"/>
<protein>
    <recommendedName>
        <fullName evidence="3">F-box domain-containing protein</fullName>
    </recommendedName>
</protein>
<dbReference type="EMBL" id="MVBO01000002">
    <property type="protein sequence ID" value="OZJ06743.1"/>
    <property type="molecule type" value="Genomic_DNA"/>
</dbReference>
<proteinExistence type="predicted"/>